<evidence type="ECO:0000313" key="3">
    <source>
        <dbReference type="Proteomes" id="UP000310636"/>
    </source>
</evidence>
<feature type="transmembrane region" description="Helical" evidence="1">
    <location>
        <begin position="12"/>
        <end position="33"/>
    </location>
</feature>
<evidence type="ECO:0000313" key="2">
    <source>
        <dbReference type="EMBL" id="THF76429.1"/>
    </source>
</evidence>
<feature type="transmembrane region" description="Helical" evidence="1">
    <location>
        <begin position="189"/>
        <end position="209"/>
    </location>
</feature>
<dbReference type="Proteomes" id="UP000310636">
    <property type="component" value="Unassembled WGS sequence"/>
</dbReference>
<dbReference type="OrthoDB" id="157646at2"/>
<name>A0A4S4BNY7_9BACL</name>
<evidence type="ECO:0008006" key="4">
    <source>
        <dbReference type="Google" id="ProtNLM"/>
    </source>
</evidence>
<dbReference type="AlphaFoldDB" id="A0A4S4BNY7"/>
<feature type="transmembrane region" description="Helical" evidence="1">
    <location>
        <begin position="54"/>
        <end position="73"/>
    </location>
</feature>
<keyword evidence="1" id="KW-0812">Transmembrane</keyword>
<evidence type="ECO:0000256" key="1">
    <source>
        <dbReference type="SAM" id="Phobius"/>
    </source>
</evidence>
<comment type="caution">
    <text evidence="2">The sequence shown here is derived from an EMBL/GenBank/DDBJ whole genome shotgun (WGS) entry which is preliminary data.</text>
</comment>
<protein>
    <recommendedName>
        <fullName evidence="4">DUF1648 domain-containing protein</fullName>
    </recommendedName>
</protein>
<keyword evidence="1" id="KW-0472">Membrane</keyword>
<proteinExistence type="predicted"/>
<accession>A0A4S4BNY7</accession>
<organism evidence="2 3">
    <name type="scientific">Cohnella fermenti</name>
    <dbReference type="NCBI Taxonomy" id="2565925"/>
    <lineage>
        <taxon>Bacteria</taxon>
        <taxon>Bacillati</taxon>
        <taxon>Bacillota</taxon>
        <taxon>Bacilli</taxon>
        <taxon>Bacillales</taxon>
        <taxon>Paenibacillaceae</taxon>
        <taxon>Cohnella</taxon>
    </lineage>
</organism>
<feature type="transmembrane region" description="Helical" evidence="1">
    <location>
        <begin position="79"/>
        <end position="100"/>
    </location>
</feature>
<dbReference type="RefSeq" id="WP_136371461.1">
    <property type="nucleotide sequence ID" value="NZ_SSOB01000025.1"/>
</dbReference>
<dbReference type="EMBL" id="SSOB01000025">
    <property type="protein sequence ID" value="THF76429.1"/>
    <property type="molecule type" value="Genomic_DNA"/>
</dbReference>
<gene>
    <name evidence="2" type="ORF">E6C55_19375</name>
</gene>
<keyword evidence="3" id="KW-1185">Reference proteome</keyword>
<keyword evidence="1" id="KW-1133">Transmembrane helix</keyword>
<reference evidence="2 3" key="1">
    <citation type="submission" date="2019-04" db="EMBL/GenBank/DDBJ databases">
        <title>Cohnella sp. nov. isolated from preserved vegetables.</title>
        <authorList>
            <person name="Lin S.-Y."/>
            <person name="Hung M.-H."/>
            <person name="Young C.-C."/>
        </authorList>
    </citation>
    <scope>NUCLEOTIDE SEQUENCE [LARGE SCALE GENOMIC DNA]</scope>
    <source>
        <strain evidence="2 3">CC-MHH1044</strain>
    </source>
</reference>
<feature type="transmembrane region" description="Helical" evidence="1">
    <location>
        <begin position="141"/>
        <end position="164"/>
    </location>
</feature>
<sequence length="256" mass="28399">MTVLETIMISDFYLFIASMISIPAYIGLRTLLFGVALPAEALQDTAVRSIRRNYVLLTGGFALAIGAACFLVTRHQTTGWSILGWMMSILLLITVSIFAIRISRRSAQRLKAARGWQVAVQTKRAASLVTGRTHGSALSSWWYSAHVAVMALCIFFVVIGWNAIPQAIAPHMGPNGLPDHYIHKSVRTVFMMNIVQALTIPFFIGYHLMISHARTSLDPQDREVSLRQKLKLNGDDRYGDTARFSGCIEDGRTLLS</sequence>